<feature type="domain" description="Major facilitator superfamily (MFS) profile" evidence="4">
    <location>
        <begin position="54"/>
        <end position="237"/>
    </location>
</feature>
<dbReference type="InterPro" id="IPR004156">
    <property type="entry name" value="OATP"/>
</dbReference>
<keyword evidence="3" id="KW-0812">Transmembrane</keyword>
<keyword evidence="3" id="KW-1133">Transmembrane helix</keyword>
<evidence type="ECO:0000256" key="3">
    <source>
        <dbReference type="SAM" id="Phobius"/>
    </source>
</evidence>
<evidence type="ECO:0000256" key="1">
    <source>
        <dbReference type="ARBA" id="ARBA00004141"/>
    </source>
</evidence>
<dbReference type="GO" id="GO:0043252">
    <property type="term" value="P:sodium-independent organic anion transport"/>
    <property type="evidence" value="ECO:0007669"/>
    <property type="project" value="TreeGrafter"/>
</dbReference>
<evidence type="ECO:0000256" key="2">
    <source>
        <dbReference type="ARBA" id="ARBA00023157"/>
    </source>
</evidence>
<evidence type="ECO:0000313" key="5">
    <source>
        <dbReference type="EMBL" id="KAK2159015.1"/>
    </source>
</evidence>
<protein>
    <recommendedName>
        <fullName evidence="4">Major facilitator superfamily (MFS) profile domain-containing protein</fullName>
    </recommendedName>
</protein>
<dbReference type="Proteomes" id="UP001208570">
    <property type="component" value="Unassembled WGS sequence"/>
</dbReference>
<dbReference type="PANTHER" id="PTHR11388">
    <property type="entry name" value="ORGANIC ANION TRANSPORTER"/>
    <property type="match status" value="1"/>
</dbReference>
<organism evidence="5 6">
    <name type="scientific">Paralvinella palmiformis</name>
    <dbReference type="NCBI Taxonomy" id="53620"/>
    <lineage>
        <taxon>Eukaryota</taxon>
        <taxon>Metazoa</taxon>
        <taxon>Spiralia</taxon>
        <taxon>Lophotrochozoa</taxon>
        <taxon>Annelida</taxon>
        <taxon>Polychaeta</taxon>
        <taxon>Sedentaria</taxon>
        <taxon>Canalipalpata</taxon>
        <taxon>Terebellida</taxon>
        <taxon>Terebelliformia</taxon>
        <taxon>Alvinellidae</taxon>
        <taxon>Paralvinella</taxon>
    </lineage>
</organism>
<feature type="transmembrane region" description="Helical" evidence="3">
    <location>
        <begin position="166"/>
        <end position="188"/>
    </location>
</feature>
<name>A0AAD9JVH8_9ANNE</name>
<evidence type="ECO:0000313" key="6">
    <source>
        <dbReference type="Proteomes" id="UP001208570"/>
    </source>
</evidence>
<comment type="caution">
    <text evidence="5">The sequence shown here is derived from an EMBL/GenBank/DDBJ whole genome shotgun (WGS) entry which is preliminary data.</text>
</comment>
<dbReference type="PROSITE" id="PS50850">
    <property type="entry name" value="MFS"/>
    <property type="match status" value="1"/>
</dbReference>
<gene>
    <name evidence="5" type="ORF">LSH36_160g02008</name>
</gene>
<dbReference type="InterPro" id="IPR020846">
    <property type="entry name" value="MFS_dom"/>
</dbReference>
<keyword evidence="6" id="KW-1185">Reference proteome</keyword>
<keyword evidence="3" id="KW-0472">Membrane</keyword>
<dbReference type="EMBL" id="JAODUP010000160">
    <property type="protein sequence ID" value="KAK2159015.1"/>
    <property type="molecule type" value="Genomic_DNA"/>
</dbReference>
<comment type="subcellular location">
    <subcellularLocation>
        <location evidence="1">Membrane</location>
        <topology evidence="1">Multi-pass membrane protein</topology>
    </subcellularLocation>
</comment>
<keyword evidence="2" id="KW-1015">Disulfide bond</keyword>
<proteinExistence type="predicted"/>
<dbReference type="AlphaFoldDB" id="A0AAD9JVH8"/>
<evidence type="ECO:0000259" key="4">
    <source>
        <dbReference type="PROSITE" id="PS50850"/>
    </source>
</evidence>
<dbReference type="SUPFAM" id="SSF103473">
    <property type="entry name" value="MFS general substrate transporter"/>
    <property type="match status" value="1"/>
</dbReference>
<dbReference type="Gene3D" id="1.20.1250.20">
    <property type="entry name" value="MFS general substrate transporter like domains"/>
    <property type="match status" value="1"/>
</dbReference>
<feature type="transmembrane region" description="Helical" evidence="3">
    <location>
        <begin position="125"/>
        <end position="146"/>
    </location>
</feature>
<dbReference type="PANTHER" id="PTHR11388:SF160">
    <property type="entry name" value="SOLUTE CARRIER ORGANIC ANION TRANSPORTER FAMILY MEMBER"/>
    <property type="match status" value="1"/>
</dbReference>
<sequence length="237" mass="25252">MGDSTIKHSDPAVLEGYENEAYSGSENDVRNGNNTDVVVAKQSHDKVIQDKHSSQSEEDSQALLCGLGSCFMVNGINNVNTSTLEKRFELTSSRAGSISSSYDISAAIFSIPISYYGAHAHQPRMLSMAALVMSFGAFVMSIPHFATGLYDPKGGLSDECIPGGVFIIGMILNGIGGTTLYSVGIVFLDNSVSPRTFPLYQGFLYSASIFGPAVGYLLGGYFVGSLYVDFDKSEVTG</sequence>
<dbReference type="GO" id="GO:0016323">
    <property type="term" value="C:basolateral plasma membrane"/>
    <property type="evidence" value="ECO:0007669"/>
    <property type="project" value="TreeGrafter"/>
</dbReference>
<dbReference type="Pfam" id="PF03137">
    <property type="entry name" value="OATP"/>
    <property type="match status" value="1"/>
</dbReference>
<reference evidence="5" key="1">
    <citation type="journal article" date="2023" name="Mol. Biol. Evol.">
        <title>Third-Generation Sequencing Reveals the Adaptive Role of the Epigenome in Three Deep-Sea Polychaetes.</title>
        <authorList>
            <person name="Perez M."/>
            <person name="Aroh O."/>
            <person name="Sun Y."/>
            <person name="Lan Y."/>
            <person name="Juniper S.K."/>
            <person name="Young C.R."/>
            <person name="Angers B."/>
            <person name="Qian P.Y."/>
        </authorList>
    </citation>
    <scope>NUCLEOTIDE SEQUENCE</scope>
    <source>
        <strain evidence="5">P08H-3</strain>
    </source>
</reference>
<feature type="transmembrane region" description="Helical" evidence="3">
    <location>
        <begin position="200"/>
        <end position="223"/>
    </location>
</feature>
<dbReference type="InterPro" id="IPR036259">
    <property type="entry name" value="MFS_trans_sf"/>
</dbReference>
<dbReference type="GO" id="GO:0015347">
    <property type="term" value="F:sodium-independent organic anion transmembrane transporter activity"/>
    <property type="evidence" value="ECO:0007669"/>
    <property type="project" value="TreeGrafter"/>
</dbReference>
<accession>A0AAD9JVH8</accession>